<evidence type="ECO:0000313" key="4">
    <source>
        <dbReference type="EMBL" id="CAL1541650.1"/>
    </source>
</evidence>
<dbReference type="PROSITE" id="PS50222">
    <property type="entry name" value="EF_HAND_2"/>
    <property type="match status" value="2"/>
</dbReference>
<feature type="chain" id="PRO_5043528046" description="EF-hand domain-containing protein" evidence="2">
    <location>
        <begin position="18"/>
        <end position="136"/>
    </location>
</feature>
<evidence type="ECO:0000313" key="5">
    <source>
        <dbReference type="Proteomes" id="UP001497497"/>
    </source>
</evidence>
<name>A0AAV2IAT1_LYMST</name>
<evidence type="ECO:0000256" key="1">
    <source>
        <dbReference type="ARBA" id="ARBA00022837"/>
    </source>
</evidence>
<dbReference type="InterPro" id="IPR018247">
    <property type="entry name" value="EF_Hand_1_Ca_BS"/>
</dbReference>
<protein>
    <recommendedName>
        <fullName evidence="3">EF-hand domain-containing protein</fullName>
    </recommendedName>
</protein>
<proteinExistence type="predicted"/>
<dbReference type="InterPro" id="IPR002048">
    <property type="entry name" value="EF_hand_dom"/>
</dbReference>
<dbReference type="InterPro" id="IPR011992">
    <property type="entry name" value="EF-hand-dom_pair"/>
</dbReference>
<evidence type="ECO:0000256" key="2">
    <source>
        <dbReference type="SAM" id="SignalP"/>
    </source>
</evidence>
<dbReference type="PROSITE" id="PS00018">
    <property type="entry name" value="EF_HAND_1"/>
    <property type="match status" value="2"/>
</dbReference>
<reference evidence="4 5" key="1">
    <citation type="submission" date="2024-04" db="EMBL/GenBank/DDBJ databases">
        <authorList>
            <consortium name="Genoscope - CEA"/>
            <person name="William W."/>
        </authorList>
    </citation>
    <scope>NUCLEOTIDE SEQUENCE [LARGE SCALE GENOMIC DNA]</scope>
</reference>
<sequence>MSNLIILLVCLPALTLCAIDWAAVSVGSFAKIDSNNDGSLEKPEVERYFKQTYDTNGDDKVTKQEYVAVVTAANSDHNLVRALTGLFDDLDFNNDDVIDKNDNDKLFDLIDRNNNNRISQLEYTTWFELTINPVVG</sequence>
<organism evidence="4 5">
    <name type="scientific">Lymnaea stagnalis</name>
    <name type="common">Great pond snail</name>
    <name type="synonym">Helix stagnalis</name>
    <dbReference type="NCBI Taxonomy" id="6523"/>
    <lineage>
        <taxon>Eukaryota</taxon>
        <taxon>Metazoa</taxon>
        <taxon>Spiralia</taxon>
        <taxon>Lophotrochozoa</taxon>
        <taxon>Mollusca</taxon>
        <taxon>Gastropoda</taxon>
        <taxon>Heterobranchia</taxon>
        <taxon>Euthyneura</taxon>
        <taxon>Panpulmonata</taxon>
        <taxon>Hygrophila</taxon>
        <taxon>Lymnaeoidea</taxon>
        <taxon>Lymnaeidae</taxon>
        <taxon>Lymnaea</taxon>
    </lineage>
</organism>
<comment type="caution">
    <text evidence="4">The sequence shown here is derived from an EMBL/GenBank/DDBJ whole genome shotgun (WGS) entry which is preliminary data.</text>
</comment>
<accession>A0AAV2IAT1</accession>
<dbReference type="Pfam" id="PF13202">
    <property type="entry name" value="EF-hand_5"/>
    <property type="match status" value="2"/>
</dbReference>
<dbReference type="SUPFAM" id="SSF47473">
    <property type="entry name" value="EF-hand"/>
    <property type="match status" value="1"/>
</dbReference>
<dbReference type="EMBL" id="CAXITT010000445">
    <property type="protein sequence ID" value="CAL1541650.1"/>
    <property type="molecule type" value="Genomic_DNA"/>
</dbReference>
<dbReference type="Gene3D" id="1.10.238.10">
    <property type="entry name" value="EF-hand"/>
    <property type="match status" value="1"/>
</dbReference>
<keyword evidence="1" id="KW-0106">Calcium</keyword>
<dbReference type="Proteomes" id="UP001497497">
    <property type="component" value="Unassembled WGS sequence"/>
</dbReference>
<feature type="signal peptide" evidence="2">
    <location>
        <begin position="1"/>
        <end position="17"/>
    </location>
</feature>
<evidence type="ECO:0000259" key="3">
    <source>
        <dbReference type="PROSITE" id="PS50222"/>
    </source>
</evidence>
<dbReference type="GO" id="GO:0005509">
    <property type="term" value="F:calcium ion binding"/>
    <property type="evidence" value="ECO:0007669"/>
    <property type="project" value="InterPro"/>
</dbReference>
<feature type="domain" description="EF-hand" evidence="3">
    <location>
        <begin position="98"/>
        <end position="133"/>
    </location>
</feature>
<gene>
    <name evidence="4" type="ORF">GSLYS_00015256001</name>
</gene>
<feature type="domain" description="EF-hand" evidence="3">
    <location>
        <begin position="40"/>
        <end position="76"/>
    </location>
</feature>
<dbReference type="AlphaFoldDB" id="A0AAV2IAT1"/>
<keyword evidence="2" id="KW-0732">Signal</keyword>
<keyword evidence="5" id="KW-1185">Reference proteome</keyword>